<name>A0A5S4YBN5_9BRAD</name>
<accession>A0A5S4YBN5</accession>
<keyword evidence="3" id="KW-1185">Reference proteome</keyword>
<dbReference type="GO" id="GO:0006313">
    <property type="term" value="P:DNA transposition"/>
    <property type="evidence" value="ECO:0007669"/>
    <property type="project" value="InterPro"/>
</dbReference>
<protein>
    <submittedName>
        <fullName evidence="2">Tn3 family transposase</fullName>
    </submittedName>
</protein>
<proteinExistence type="predicted"/>
<dbReference type="InterPro" id="IPR002513">
    <property type="entry name" value="Tn3_Tnp_DDE_dom"/>
</dbReference>
<dbReference type="GO" id="GO:0004803">
    <property type="term" value="F:transposase activity"/>
    <property type="evidence" value="ECO:0007669"/>
    <property type="project" value="InterPro"/>
</dbReference>
<organism evidence="2 3">
    <name type="scientific">Bradyrhizobium hipponense</name>
    <dbReference type="NCBI Taxonomy" id="2605638"/>
    <lineage>
        <taxon>Bacteria</taxon>
        <taxon>Pseudomonadati</taxon>
        <taxon>Pseudomonadota</taxon>
        <taxon>Alphaproteobacteria</taxon>
        <taxon>Hyphomicrobiales</taxon>
        <taxon>Nitrobacteraceae</taxon>
        <taxon>Bradyrhizobium</taxon>
    </lineage>
</organism>
<dbReference type="Pfam" id="PF01526">
    <property type="entry name" value="DDE_Tnp_Tn3"/>
    <property type="match status" value="1"/>
</dbReference>
<evidence type="ECO:0000259" key="1">
    <source>
        <dbReference type="Pfam" id="PF01526"/>
    </source>
</evidence>
<sequence>MASASKGITAHQIGWMRTFMSDPRQIVPRKHASPMNTPGIRIREYWNGTTSSSDGPFFRASDRAAKRGDINLHYGSESGSKFFSHLSDQDGHFSVQPIGPTEYAAGHFRIGTGKQHPIIAID</sequence>
<feature type="domain" description="Tn3 transposase DDE" evidence="1">
    <location>
        <begin position="1"/>
        <end position="107"/>
    </location>
</feature>
<comment type="caution">
    <text evidence="2">The sequence shown here is derived from an EMBL/GenBank/DDBJ whole genome shotgun (WGS) entry which is preliminary data.</text>
</comment>
<dbReference type="AlphaFoldDB" id="A0A5S4YBN5"/>
<evidence type="ECO:0000313" key="2">
    <source>
        <dbReference type="EMBL" id="TYO61846.1"/>
    </source>
</evidence>
<dbReference type="Proteomes" id="UP000324797">
    <property type="component" value="Unassembled WGS sequence"/>
</dbReference>
<dbReference type="EMBL" id="VSTH01000154">
    <property type="protein sequence ID" value="TYO61846.1"/>
    <property type="molecule type" value="Genomic_DNA"/>
</dbReference>
<reference evidence="2 3" key="1">
    <citation type="submission" date="2019-08" db="EMBL/GenBank/DDBJ databases">
        <title>Bradyrhizobium hipponensis sp. nov., a rhizobium isolated from a Lupinus angustifolius root nodule in Tunisia.</title>
        <authorList>
            <person name="Off K."/>
            <person name="Rejili M."/>
            <person name="Mars M."/>
            <person name="Brachmann A."/>
            <person name="Marin M."/>
        </authorList>
    </citation>
    <scope>NUCLEOTIDE SEQUENCE [LARGE SCALE GENOMIC DNA]</scope>
    <source>
        <strain evidence="3">aSej3</strain>
    </source>
</reference>
<evidence type="ECO:0000313" key="3">
    <source>
        <dbReference type="Proteomes" id="UP000324797"/>
    </source>
</evidence>
<gene>
    <name evidence="2" type="ORF">FXV83_35900</name>
</gene>